<comment type="caution">
    <text evidence="3">The sequence shown here is derived from an EMBL/GenBank/DDBJ whole genome shotgun (WGS) entry which is preliminary data.</text>
</comment>
<dbReference type="Gene3D" id="3.60.120.10">
    <property type="entry name" value="Anthranilate synthase"/>
    <property type="match status" value="1"/>
</dbReference>
<dbReference type="PANTHER" id="PTHR11236">
    <property type="entry name" value="AMINOBENZOATE/ANTHRANILATE SYNTHASE"/>
    <property type="match status" value="1"/>
</dbReference>
<dbReference type="InterPro" id="IPR019999">
    <property type="entry name" value="Anth_synth_I-like"/>
</dbReference>
<dbReference type="PRINTS" id="PR00095">
    <property type="entry name" value="ANTSNTHASEI"/>
</dbReference>
<dbReference type="AlphaFoldDB" id="A0A2N3XWN5"/>
<dbReference type="STRING" id="994479.GCA_000194155_02723"/>
<feature type="domain" description="Anthranilate synthase component I N-terminal" evidence="2">
    <location>
        <begin position="36"/>
        <end position="165"/>
    </location>
</feature>
<gene>
    <name evidence="3" type="ORF">A8926_2713</name>
</gene>
<evidence type="ECO:0000259" key="1">
    <source>
        <dbReference type="Pfam" id="PF00425"/>
    </source>
</evidence>
<accession>A0A2N3XWN5</accession>
<dbReference type="Proteomes" id="UP000233786">
    <property type="component" value="Unassembled WGS sequence"/>
</dbReference>
<sequence length="487" mass="53027">MGRCAISVITQLLDVTVDAVRVRTAANALAVRTGLCRRFGAEEVFLLEDLHSDGLRSGGGTGNVVGFGRLAEISVTGERVTVQGNGSVAALLRTCCGRTTTNAWDMLRDVTSLFRVHTDVQGFAFGFLATVGYDAAALMEDLPRRRTEPDVPDLTLTLFQHTLWFGREGGSPVLVSATGPDLPEPLSPDVLRDVSGDAPVPAATAPLAVRDTVDRDTFLGWVERCLDHIRVGDIYQIQVGHRIDVRSVLTPEQVYRRLRDRNPSPYMYLLTQSGTTLVGASPELLFRLDEGQITMRPIAGTTRRDPTGADNEHRIKELLASDKEQAEHVMLVDLCRNDIGRVCRPGTLKVDDLMAVEAFSHVFHLVSTVTGTLAANQDVWDVLCATFPAGTMTGAPKLRAMEIIDQIEVERRGAYAGAVGLVDVRGWAELALCIRTITHREPSPGDHRYATQSCAGVVALSKPVREWDETLAKMGAAYWALTGEELA</sequence>
<dbReference type="InterPro" id="IPR005801">
    <property type="entry name" value="ADC_synthase"/>
</dbReference>
<dbReference type="InterPro" id="IPR006805">
    <property type="entry name" value="Anth_synth_I_N"/>
</dbReference>
<dbReference type="Pfam" id="PF04715">
    <property type="entry name" value="Anth_synt_I_N"/>
    <property type="match status" value="1"/>
</dbReference>
<evidence type="ECO:0000313" key="3">
    <source>
        <dbReference type="EMBL" id="PKW15039.1"/>
    </source>
</evidence>
<protein>
    <submittedName>
        <fullName evidence="3">Anthranilate synthase component 1</fullName>
    </submittedName>
</protein>
<dbReference type="EMBL" id="PJNB01000001">
    <property type="protein sequence ID" value="PKW15039.1"/>
    <property type="molecule type" value="Genomic_DNA"/>
</dbReference>
<keyword evidence="4" id="KW-1185">Reference proteome</keyword>
<name>A0A2N3XWN5_SACSN</name>
<dbReference type="SUPFAM" id="SSF56322">
    <property type="entry name" value="ADC synthase"/>
    <property type="match status" value="1"/>
</dbReference>
<proteinExistence type="predicted"/>
<feature type="domain" description="Chorismate-utilising enzyme C-terminal" evidence="1">
    <location>
        <begin position="215"/>
        <end position="473"/>
    </location>
</feature>
<organism evidence="3 4">
    <name type="scientific">Saccharopolyspora spinosa</name>
    <dbReference type="NCBI Taxonomy" id="60894"/>
    <lineage>
        <taxon>Bacteria</taxon>
        <taxon>Bacillati</taxon>
        <taxon>Actinomycetota</taxon>
        <taxon>Actinomycetes</taxon>
        <taxon>Pseudonocardiales</taxon>
        <taxon>Pseudonocardiaceae</taxon>
        <taxon>Saccharopolyspora</taxon>
    </lineage>
</organism>
<dbReference type="GO" id="GO:0000162">
    <property type="term" value="P:L-tryptophan biosynthetic process"/>
    <property type="evidence" value="ECO:0007669"/>
    <property type="project" value="TreeGrafter"/>
</dbReference>
<dbReference type="PANTHER" id="PTHR11236:SF9">
    <property type="entry name" value="ANTHRANILATE SYNTHASE COMPONENT 1"/>
    <property type="match status" value="1"/>
</dbReference>
<dbReference type="InterPro" id="IPR015890">
    <property type="entry name" value="Chorismate_C"/>
</dbReference>
<reference evidence="3" key="1">
    <citation type="submission" date="2017-12" db="EMBL/GenBank/DDBJ databases">
        <title>Sequencing the genomes of 1000 Actinobacteria strains.</title>
        <authorList>
            <person name="Klenk H.-P."/>
        </authorList>
    </citation>
    <scope>NUCLEOTIDE SEQUENCE [LARGE SCALE GENOMIC DNA]</scope>
    <source>
        <strain evidence="3">DSM 44228</strain>
    </source>
</reference>
<evidence type="ECO:0000313" key="4">
    <source>
        <dbReference type="Proteomes" id="UP000233786"/>
    </source>
</evidence>
<evidence type="ECO:0000259" key="2">
    <source>
        <dbReference type="Pfam" id="PF04715"/>
    </source>
</evidence>
<dbReference type="Pfam" id="PF00425">
    <property type="entry name" value="Chorismate_bind"/>
    <property type="match status" value="1"/>
</dbReference>